<dbReference type="PANTHER" id="PTHR43163:SF6">
    <property type="entry name" value="DIPEPTIDE TRANSPORT SYSTEM PERMEASE PROTEIN DPPB-RELATED"/>
    <property type="match status" value="1"/>
</dbReference>
<feature type="compositionally biased region" description="Low complexity" evidence="8">
    <location>
        <begin position="319"/>
        <end position="330"/>
    </location>
</feature>
<name>A0A1V2I741_9ACTN</name>
<evidence type="ECO:0000256" key="8">
    <source>
        <dbReference type="SAM" id="MobiDB-lite"/>
    </source>
</evidence>
<keyword evidence="4 7" id="KW-0812">Transmembrane</keyword>
<dbReference type="CDD" id="cd06261">
    <property type="entry name" value="TM_PBP2"/>
    <property type="match status" value="1"/>
</dbReference>
<dbReference type="SUPFAM" id="SSF161098">
    <property type="entry name" value="MetI-like"/>
    <property type="match status" value="1"/>
</dbReference>
<dbReference type="GO" id="GO:0005886">
    <property type="term" value="C:plasma membrane"/>
    <property type="evidence" value="ECO:0007669"/>
    <property type="project" value="UniProtKB-SubCell"/>
</dbReference>
<evidence type="ECO:0000256" key="3">
    <source>
        <dbReference type="ARBA" id="ARBA00022475"/>
    </source>
</evidence>
<evidence type="ECO:0000256" key="2">
    <source>
        <dbReference type="ARBA" id="ARBA00022448"/>
    </source>
</evidence>
<feature type="transmembrane region" description="Helical" evidence="7">
    <location>
        <begin position="231"/>
        <end position="253"/>
    </location>
</feature>
<dbReference type="InterPro" id="IPR035906">
    <property type="entry name" value="MetI-like_sf"/>
</dbReference>
<dbReference type="PROSITE" id="PS50928">
    <property type="entry name" value="ABC_TM1"/>
    <property type="match status" value="1"/>
</dbReference>
<keyword evidence="5 7" id="KW-1133">Transmembrane helix</keyword>
<dbReference type="RefSeq" id="WP_076819081.1">
    <property type="nucleotide sequence ID" value="NZ_MOMC01000045.1"/>
</dbReference>
<dbReference type="Pfam" id="PF00528">
    <property type="entry name" value="BPD_transp_1"/>
    <property type="match status" value="1"/>
</dbReference>
<dbReference type="InterPro" id="IPR000515">
    <property type="entry name" value="MetI-like"/>
</dbReference>
<dbReference type="EMBL" id="MOMC01000045">
    <property type="protein sequence ID" value="ONH27570.1"/>
    <property type="molecule type" value="Genomic_DNA"/>
</dbReference>
<evidence type="ECO:0000256" key="6">
    <source>
        <dbReference type="ARBA" id="ARBA00023136"/>
    </source>
</evidence>
<dbReference type="PANTHER" id="PTHR43163">
    <property type="entry name" value="DIPEPTIDE TRANSPORT SYSTEM PERMEASE PROTEIN DPPB-RELATED"/>
    <property type="match status" value="1"/>
</dbReference>
<feature type="transmembrane region" description="Helical" evidence="7">
    <location>
        <begin position="172"/>
        <end position="193"/>
    </location>
</feature>
<dbReference type="GO" id="GO:0055085">
    <property type="term" value="P:transmembrane transport"/>
    <property type="evidence" value="ECO:0007669"/>
    <property type="project" value="InterPro"/>
</dbReference>
<dbReference type="AlphaFoldDB" id="A0A1V2I741"/>
<dbReference type="STRING" id="1834516.BL253_21555"/>
<evidence type="ECO:0000256" key="4">
    <source>
        <dbReference type="ARBA" id="ARBA00022692"/>
    </source>
</evidence>
<protein>
    <recommendedName>
        <fullName evidence="9">ABC transmembrane type-1 domain-containing protein</fullName>
    </recommendedName>
</protein>
<reference evidence="11" key="1">
    <citation type="submission" date="2016-10" db="EMBL/GenBank/DDBJ databases">
        <title>Frankia sp. NRRL B-16386 Genome sequencing.</title>
        <authorList>
            <person name="Ghodhbane-Gtari F."/>
            <person name="Swanson E."/>
            <person name="Gueddou A."/>
            <person name="Hezbri K."/>
            <person name="Ktari K."/>
            <person name="Nouioui I."/>
            <person name="Morris K."/>
            <person name="Simpson S."/>
            <person name="Abebe-Akele F."/>
            <person name="Thomas K."/>
            <person name="Gtari M."/>
            <person name="Tisa L.S."/>
        </authorList>
    </citation>
    <scope>NUCLEOTIDE SEQUENCE [LARGE SCALE GENOMIC DNA]</scope>
    <source>
        <strain evidence="11">NRRL B-16386</strain>
    </source>
</reference>
<evidence type="ECO:0000259" key="9">
    <source>
        <dbReference type="PROSITE" id="PS50928"/>
    </source>
</evidence>
<feature type="transmembrane region" description="Helical" evidence="7">
    <location>
        <begin position="107"/>
        <end position="127"/>
    </location>
</feature>
<sequence>MLAALGRRAGQALVTLWVTSAAVWAMLLTAPGDPARTVLAARGVAEPNPAQIAATRVQLGLDQPVPARYWHWLTGAVHGDFGTSWQTGNPVMSDIGARLGATARLTLVAMLISLGLALLLGLTAGAVPGGWLDRAVRAVTLVMVVTPGFLIGLFVLNVLVVRLDLGVVIADGSWSTVGWPALTLALGSAGYWARVLRASLLEARSASYLRVSAARGASAWRRLWVHVLPNAAGPFLTVAGLGAAGLLGGAPIAETVYSWPGVGKYAVQAIDARDLPVVVAYTMIAVVTYVVASLVVDLIVASIDPRLRPARARRRPADTADTVDTVDTAA</sequence>
<dbReference type="Proteomes" id="UP000188929">
    <property type="component" value="Unassembled WGS sequence"/>
</dbReference>
<feature type="transmembrane region" description="Helical" evidence="7">
    <location>
        <begin position="278"/>
        <end position="303"/>
    </location>
</feature>
<evidence type="ECO:0000313" key="10">
    <source>
        <dbReference type="EMBL" id="ONH27570.1"/>
    </source>
</evidence>
<feature type="transmembrane region" description="Helical" evidence="7">
    <location>
        <begin position="12"/>
        <end position="30"/>
    </location>
</feature>
<keyword evidence="6 7" id="KW-0472">Membrane</keyword>
<dbReference type="Gene3D" id="1.10.3720.10">
    <property type="entry name" value="MetI-like"/>
    <property type="match status" value="1"/>
</dbReference>
<keyword evidence="3" id="KW-1003">Cell membrane</keyword>
<evidence type="ECO:0000256" key="7">
    <source>
        <dbReference type="RuleBase" id="RU363032"/>
    </source>
</evidence>
<keyword evidence="11" id="KW-1185">Reference proteome</keyword>
<comment type="similarity">
    <text evidence="7">Belongs to the binding-protein-dependent transport system permease family.</text>
</comment>
<gene>
    <name evidence="10" type="ORF">BL253_21555</name>
</gene>
<comment type="subcellular location">
    <subcellularLocation>
        <location evidence="1 7">Cell membrane</location>
        <topology evidence="1 7">Multi-pass membrane protein</topology>
    </subcellularLocation>
</comment>
<evidence type="ECO:0000256" key="5">
    <source>
        <dbReference type="ARBA" id="ARBA00022989"/>
    </source>
</evidence>
<dbReference type="Pfam" id="PF19300">
    <property type="entry name" value="BPD_transp_1_N"/>
    <property type="match status" value="1"/>
</dbReference>
<feature type="region of interest" description="Disordered" evidence="8">
    <location>
        <begin position="311"/>
        <end position="330"/>
    </location>
</feature>
<feature type="transmembrane region" description="Helical" evidence="7">
    <location>
        <begin position="139"/>
        <end position="160"/>
    </location>
</feature>
<feature type="domain" description="ABC transmembrane type-1" evidence="9">
    <location>
        <begin position="99"/>
        <end position="296"/>
    </location>
</feature>
<proteinExistence type="inferred from homology"/>
<evidence type="ECO:0000313" key="11">
    <source>
        <dbReference type="Proteomes" id="UP000188929"/>
    </source>
</evidence>
<keyword evidence="2 7" id="KW-0813">Transport</keyword>
<accession>A0A1V2I741</accession>
<organism evidence="10 11">
    <name type="scientific">Pseudofrankia asymbiotica</name>
    <dbReference type="NCBI Taxonomy" id="1834516"/>
    <lineage>
        <taxon>Bacteria</taxon>
        <taxon>Bacillati</taxon>
        <taxon>Actinomycetota</taxon>
        <taxon>Actinomycetes</taxon>
        <taxon>Frankiales</taxon>
        <taxon>Frankiaceae</taxon>
        <taxon>Pseudofrankia</taxon>
    </lineage>
</organism>
<comment type="caution">
    <text evidence="10">The sequence shown here is derived from an EMBL/GenBank/DDBJ whole genome shotgun (WGS) entry which is preliminary data.</text>
</comment>
<dbReference type="InterPro" id="IPR045621">
    <property type="entry name" value="BPD_transp_1_N"/>
</dbReference>
<evidence type="ECO:0000256" key="1">
    <source>
        <dbReference type="ARBA" id="ARBA00004651"/>
    </source>
</evidence>